<dbReference type="GO" id="GO:0071949">
    <property type="term" value="F:FAD binding"/>
    <property type="evidence" value="ECO:0007669"/>
    <property type="project" value="InterPro"/>
</dbReference>
<dbReference type="InterPro" id="IPR002938">
    <property type="entry name" value="FAD-bd"/>
</dbReference>
<reference evidence="9 10" key="1">
    <citation type="submission" date="2017-03" db="EMBL/GenBank/DDBJ databases">
        <title>Rapid Whole Genome Sequencing of Comamonas kerstersii Causing Continuous ambulatory Peritoneal Dialysis-Associated Peritonitis.</title>
        <authorList>
            <person name="Zheng B."/>
        </authorList>
    </citation>
    <scope>NUCLEOTIDE SEQUENCE [LARGE SCALE GENOMIC DNA]</scope>
    <source>
        <strain evidence="9 10">8943</strain>
    </source>
</reference>
<dbReference type="AlphaFoldDB" id="A0A1V0BIK2"/>
<keyword evidence="5" id="KW-0274">FAD</keyword>
<evidence type="ECO:0000313" key="10">
    <source>
        <dbReference type="Proteomes" id="UP000242792"/>
    </source>
</evidence>
<dbReference type="RefSeq" id="WP_054067924.1">
    <property type="nucleotide sequence ID" value="NZ_CAUCIF010000003.1"/>
</dbReference>
<keyword evidence="9" id="KW-0830">Ubiquinone</keyword>
<dbReference type="PANTHER" id="PTHR43876:SF25">
    <property type="entry name" value="MONOOXYGENASE NMA2164"/>
    <property type="match status" value="1"/>
</dbReference>
<comment type="cofactor">
    <cofactor evidence="1">
        <name>FAD</name>
        <dbReference type="ChEBI" id="CHEBI:57692"/>
    </cofactor>
</comment>
<dbReference type="Proteomes" id="UP000242792">
    <property type="component" value="Chromosome"/>
</dbReference>
<accession>A0A1V0BIK2</accession>
<evidence type="ECO:0000256" key="2">
    <source>
        <dbReference type="ARBA" id="ARBA00004749"/>
    </source>
</evidence>
<dbReference type="PRINTS" id="PR00420">
    <property type="entry name" value="RNGMNOXGNASE"/>
</dbReference>
<dbReference type="SUPFAM" id="SSF51905">
    <property type="entry name" value="FAD/NAD(P)-binding domain"/>
    <property type="match status" value="1"/>
</dbReference>
<dbReference type="Pfam" id="PF01494">
    <property type="entry name" value="FAD_binding_3"/>
    <property type="match status" value="1"/>
</dbReference>
<dbReference type="PANTHER" id="PTHR43876">
    <property type="entry name" value="UBIQUINONE BIOSYNTHESIS MONOOXYGENASE COQ6, MITOCHONDRIAL"/>
    <property type="match status" value="1"/>
</dbReference>
<name>A0A1V0BIK2_9BURK</name>
<protein>
    <submittedName>
        <fullName evidence="9">Ubiquinone biosynthesis protein UbiH</fullName>
    </submittedName>
</protein>
<dbReference type="NCBIfam" id="NF006593">
    <property type="entry name" value="PRK09126.1"/>
    <property type="match status" value="1"/>
</dbReference>
<dbReference type="NCBIfam" id="TIGR01988">
    <property type="entry name" value="Ubi-OHases"/>
    <property type="match status" value="1"/>
</dbReference>
<evidence type="ECO:0000256" key="5">
    <source>
        <dbReference type="ARBA" id="ARBA00022827"/>
    </source>
</evidence>
<dbReference type="GO" id="GO:0004497">
    <property type="term" value="F:monooxygenase activity"/>
    <property type="evidence" value="ECO:0007669"/>
    <property type="project" value="UniProtKB-KW"/>
</dbReference>
<evidence type="ECO:0000256" key="6">
    <source>
        <dbReference type="ARBA" id="ARBA00023002"/>
    </source>
</evidence>
<dbReference type="UniPathway" id="UPA00232"/>
<sequence>MSMNTDVLIVGAGPAGLSLAISLAQAGLQATVLELQGESQLAQPAPDGREIALTHPSVQILQRLGTWGRLQDHEIGTIRDAIVHDGPVGLRSTLDIVSDGSGADYLGRIVPNHALRRTAWEVASTTEGVHIITGARVTQVTVTPSHAEVHYTQDDNGVRVDGAPLKAPLVIAADSRFSSVRRMLGVGAQMTDFGRSVIVCRLSHTVPHEGKAHECFGYDRTLAILPLQPDPETGELLCSAVVTTDSADAQQLMQLSPEDFAAHVHNHFQGRLGDMKLVGERHIYPLVATYAHRFSGTRFALLGDAAIGMHPVTAHGFNLGLSGVERLTACIVSAYGAGQDWGRAEVLEPYAQGHHRHAWPIFQGTNTVVKLFTDARPVPRLVRQAVIGLSRNMPPVKAAIVAQLTGRSPWSVIRGQLPALPFFSRNMR</sequence>
<dbReference type="OrthoDB" id="9769565at2"/>
<dbReference type="GO" id="GO:0006744">
    <property type="term" value="P:ubiquinone biosynthetic process"/>
    <property type="evidence" value="ECO:0007669"/>
    <property type="project" value="UniProtKB-UniPathway"/>
</dbReference>
<dbReference type="KEGG" id="cke:B5M06_05400"/>
<keyword evidence="6" id="KW-0560">Oxidoreductase</keyword>
<evidence type="ECO:0000256" key="7">
    <source>
        <dbReference type="ARBA" id="ARBA00023033"/>
    </source>
</evidence>
<evidence type="ECO:0000313" key="9">
    <source>
        <dbReference type="EMBL" id="AQZ99768.1"/>
    </source>
</evidence>
<keyword evidence="7" id="KW-0503">Monooxygenase</keyword>
<dbReference type="InterPro" id="IPR010971">
    <property type="entry name" value="UbiH/COQ6"/>
</dbReference>
<dbReference type="InterPro" id="IPR051205">
    <property type="entry name" value="UbiH/COQ6_monooxygenase"/>
</dbReference>
<evidence type="ECO:0000256" key="1">
    <source>
        <dbReference type="ARBA" id="ARBA00001974"/>
    </source>
</evidence>
<proteinExistence type="inferred from homology"/>
<evidence type="ECO:0000259" key="8">
    <source>
        <dbReference type="Pfam" id="PF01494"/>
    </source>
</evidence>
<feature type="domain" description="FAD-binding" evidence="8">
    <location>
        <begin position="5"/>
        <end position="363"/>
    </location>
</feature>
<comment type="pathway">
    <text evidence="2">Cofactor biosynthesis; ubiquinone biosynthesis.</text>
</comment>
<organism evidence="9 10">
    <name type="scientific">Comamonas kerstersii</name>
    <dbReference type="NCBI Taxonomy" id="225992"/>
    <lineage>
        <taxon>Bacteria</taxon>
        <taxon>Pseudomonadati</taxon>
        <taxon>Pseudomonadota</taxon>
        <taxon>Betaproteobacteria</taxon>
        <taxon>Burkholderiales</taxon>
        <taxon>Comamonadaceae</taxon>
        <taxon>Comamonas</taxon>
    </lineage>
</organism>
<keyword evidence="4" id="KW-0285">Flavoprotein</keyword>
<dbReference type="InterPro" id="IPR036188">
    <property type="entry name" value="FAD/NAD-bd_sf"/>
</dbReference>
<dbReference type="GeneID" id="83038755"/>
<evidence type="ECO:0000256" key="3">
    <source>
        <dbReference type="ARBA" id="ARBA00005349"/>
    </source>
</evidence>
<dbReference type="GO" id="GO:0016705">
    <property type="term" value="F:oxidoreductase activity, acting on paired donors, with incorporation or reduction of molecular oxygen"/>
    <property type="evidence" value="ECO:0007669"/>
    <property type="project" value="InterPro"/>
</dbReference>
<dbReference type="EMBL" id="CP020121">
    <property type="protein sequence ID" value="AQZ99768.1"/>
    <property type="molecule type" value="Genomic_DNA"/>
</dbReference>
<comment type="similarity">
    <text evidence="3">Belongs to the UbiH/COQ6 family.</text>
</comment>
<evidence type="ECO:0000256" key="4">
    <source>
        <dbReference type="ARBA" id="ARBA00022630"/>
    </source>
</evidence>
<dbReference type="Gene3D" id="3.50.50.60">
    <property type="entry name" value="FAD/NAD(P)-binding domain"/>
    <property type="match status" value="2"/>
</dbReference>
<gene>
    <name evidence="9" type="ORF">B5M06_05400</name>
</gene>